<feature type="domain" description="HTH luxR-type" evidence="4">
    <location>
        <begin position="140"/>
        <end position="206"/>
    </location>
</feature>
<dbReference type="RefSeq" id="WP_386075581.1">
    <property type="nucleotide sequence ID" value="NZ_JBHTJT010000031.1"/>
</dbReference>
<keyword evidence="3" id="KW-0804">Transcription</keyword>
<dbReference type="Proteomes" id="UP001597108">
    <property type="component" value="Unassembled WGS sequence"/>
</dbReference>
<dbReference type="PANTHER" id="PTHR44688">
    <property type="entry name" value="DNA-BINDING TRANSCRIPTIONAL ACTIVATOR DEVR_DOSR"/>
    <property type="match status" value="1"/>
</dbReference>
<evidence type="ECO:0000256" key="1">
    <source>
        <dbReference type="ARBA" id="ARBA00023015"/>
    </source>
</evidence>
<dbReference type="PANTHER" id="PTHR44688:SF16">
    <property type="entry name" value="DNA-BINDING TRANSCRIPTIONAL ACTIVATOR DEVR_DOSR"/>
    <property type="match status" value="1"/>
</dbReference>
<organism evidence="5 6">
    <name type="scientific">Tropicimonas aquimaris</name>
    <dbReference type="NCBI Taxonomy" id="914152"/>
    <lineage>
        <taxon>Bacteria</taxon>
        <taxon>Pseudomonadati</taxon>
        <taxon>Pseudomonadota</taxon>
        <taxon>Alphaproteobacteria</taxon>
        <taxon>Rhodobacterales</taxon>
        <taxon>Roseobacteraceae</taxon>
        <taxon>Tropicimonas</taxon>
    </lineage>
</organism>
<keyword evidence="1" id="KW-0805">Transcription regulation</keyword>
<dbReference type="SUPFAM" id="SSF46894">
    <property type="entry name" value="C-terminal effector domain of the bipartite response regulators"/>
    <property type="match status" value="1"/>
</dbReference>
<gene>
    <name evidence="5" type="ORF">ACFQ2S_14780</name>
</gene>
<dbReference type="Pfam" id="PF00196">
    <property type="entry name" value="GerE"/>
    <property type="match status" value="1"/>
</dbReference>
<accession>A0ABW3IS36</accession>
<evidence type="ECO:0000313" key="6">
    <source>
        <dbReference type="Proteomes" id="UP001597108"/>
    </source>
</evidence>
<protein>
    <submittedName>
        <fullName evidence="5">LuxR C-terminal-related transcriptional regulator</fullName>
    </submittedName>
</protein>
<dbReference type="Gene3D" id="3.30.450.80">
    <property type="entry name" value="Transcription factor LuxR-like, autoinducer-binding domain"/>
    <property type="match status" value="1"/>
</dbReference>
<keyword evidence="6" id="KW-1185">Reference proteome</keyword>
<evidence type="ECO:0000256" key="2">
    <source>
        <dbReference type="ARBA" id="ARBA00023125"/>
    </source>
</evidence>
<name>A0ABW3IS36_9RHOB</name>
<sequence>MKLNGQNGHETDKAMLAHLAPAGFHLAVRVGFAFPEYEWSTLPLGWVHRYTREALMLYDPVTRWVYENVGCIRWSEIGGDDPKGVLALAAQHDLTFGVAVCVMDDNEPGIRTYGSFARSDREFRAPEMETLIDHLTSLHHQEPIALVLTPAEIEALHMIRDGLLTKEIAYELDISESAVKQRLRSAKSKLKARTTTHAVTLAERRGLFRMSDI</sequence>
<dbReference type="InterPro" id="IPR036388">
    <property type="entry name" value="WH-like_DNA-bd_sf"/>
</dbReference>
<dbReference type="CDD" id="cd06170">
    <property type="entry name" value="LuxR_C_like"/>
    <property type="match status" value="1"/>
</dbReference>
<dbReference type="Pfam" id="PF03472">
    <property type="entry name" value="Autoind_bind"/>
    <property type="match status" value="1"/>
</dbReference>
<proteinExistence type="predicted"/>
<evidence type="ECO:0000259" key="4">
    <source>
        <dbReference type="PROSITE" id="PS50043"/>
    </source>
</evidence>
<dbReference type="InterPro" id="IPR016032">
    <property type="entry name" value="Sig_transdc_resp-reg_C-effctor"/>
</dbReference>
<evidence type="ECO:0000313" key="5">
    <source>
        <dbReference type="EMBL" id="MFD0980910.1"/>
    </source>
</evidence>
<dbReference type="SUPFAM" id="SSF75516">
    <property type="entry name" value="Pheromone-binding domain of LuxR-like quorum-sensing transcription factors"/>
    <property type="match status" value="1"/>
</dbReference>
<reference evidence="6" key="1">
    <citation type="journal article" date="2019" name="Int. J. Syst. Evol. Microbiol.">
        <title>The Global Catalogue of Microorganisms (GCM) 10K type strain sequencing project: providing services to taxonomists for standard genome sequencing and annotation.</title>
        <authorList>
            <consortium name="The Broad Institute Genomics Platform"/>
            <consortium name="The Broad Institute Genome Sequencing Center for Infectious Disease"/>
            <person name="Wu L."/>
            <person name="Ma J."/>
        </authorList>
    </citation>
    <scope>NUCLEOTIDE SEQUENCE [LARGE SCALE GENOMIC DNA]</scope>
    <source>
        <strain evidence="6">CCUG 60524</strain>
    </source>
</reference>
<evidence type="ECO:0000256" key="3">
    <source>
        <dbReference type="ARBA" id="ARBA00023163"/>
    </source>
</evidence>
<dbReference type="SMART" id="SM00421">
    <property type="entry name" value="HTH_LUXR"/>
    <property type="match status" value="1"/>
</dbReference>
<dbReference type="PRINTS" id="PR00038">
    <property type="entry name" value="HTHLUXR"/>
</dbReference>
<dbReference type="InterPro" id="IPR000792">
    <property type="entry name" value="Tscrpt_reg_LuxR_C"/>
</dbReference>
<dbReference type="EMBL" id="JBHTJT010000031">
    <property type="protein sequence ID" value="MFD0980910.1"/>
    <property type="molecule type" value="Genomic_DNA"/>
</dbReference>
<comment type="caution">
    <text evidence="5">The sequence shown here is derived from an EMBL/GenBank/DDBJ whole genome shotgun (WGS) entry which is preliminary data.</text>
</comment>
<dbReference type="InterPro" id="IPR036693">
    <property type="entry name" value="TF_LuxR_autoind-bd_dom_sf"/>
</dbReference>
<dbReference type="Gene3D" id="1.10.10.10">
    <property type="entry name" value="Winged helix-like DNA-binding domain superfamily/Winged helix DNA-binding domain"/>
    <property type="match status" value="1"/>
</dbReference>
<dbReference type="InterPro" id="IPR005143">
    <property type="entry name" value="TF_LuxR_autoind-bd_dom"/>
</dbReference>
<dbReference type="PROSITE" id="PS50043">
    <property type="entry name" value="HTH_LUXR_2"/>
    <property type="match status" value="1"/>
</dbReference>
<keyword evidence="2" id="KW-0238">DNA-binding</keyword>